<gene>
    <name evidence="3" type="ORF">FF011L_15680</name>
</gene>
<dbReference type="GO" id="GO:0006596">
    <property type="term" value="P:polyamine biosynthetic process"/>
    <property type="evidence" value="ECO:0007669"/>
    <property type="project" value="UniProtKB-KW"/>
</dbReference>
<evidence type="ECO:0000313" key="3">
    <source>
        <dbReference type="EMBL" id="QDS92819.1"/>
    </source>
</evidence>
<dbReference type="AlphaFoldDB" id="A0A517MD55"/>
<dbReference type="EMBL" id="CP036262">
    <property type="protein sequence ID" value="QDS92819.1"/>
    <property type="molecule type" value="Genomic_DNA"/>
</dbReference>
<dbReference type="PANTHER" id="PTHR43317">
    <property type="entry name" value="THERMOSPERMINE SYNTHASE ACAULIS5"/>
    <property type="match status" value="1"/>
</dbReference>
<keyword evidence="2" id="KW-1133">Transmembrane helix</keyword>
<dbReference type="RefSeq" id="WP_145351013.1">
    <property type="nucleotide sequence ID" value="NZ_CP036262.1"/>
</dbReference>
<feature type="transmembrane region" description="Helical" evidence="2">
    <location>
        <begin position="285"/>
        <end position="301"/>
    </location>
</feature>
<keyword evidence="2" id="KW-0472">Membrane</keyword>
<dbReference type="PANTHER" id="PTHR43317:SF1">
    <property type="entry name" value="THERMOSPERMINE SYNTHASE ACAULIS5"/>
    <property type="match status" value="1"/>
</dbReference>
<evidence type="ECO:0000313" key="4">
    <source>
        <dbReference type="Proteomes" id="UP000320672"/>
    </source>
</evidence>
<dbReference type="KEGG" id="rml:FF011L_15680"/>
<keyword evidence="1" id="KW-0620">Polyamine biosynthesis</keyword>
<feature type="transmembrane region" description="Helical" evidence="2">
    <location>
        <begin position="344"/>
        <end position="367"/>
    </location>
</feature>
<feature type="transmembrane region" description="Helical" evidence="2">
    <location>
        <begin position="230"/>
        <end position="249"/>
    </location>
</feature>
<feature type="transmembrane region" description="Helical" evidence="2">
    <location>
        <begin position="313"/>
        <end position="332"/>
    </location>
</feature>
<organism evidence="3 4">
    <name type="scientific">Roseimaritima multifibrata</name>
    <dbReference type="NCBI Taxonomy" id="1930274"/>
    <lineage>
        <taxon>Bacteria</taxon>
        <taxon>Pseudomonadati</taxon>
        <taxon>Planctomycetota</taxon>
        <taxon>Planctomycetia</taxon>
        <taxon>Pirellulales</taxon>
        <taxon>Pirellulaceae</taxon>
        <taxon>Roseimaritima</taxon>
    </lineage>
</organism>
<accession>A0A517MD55</accession>
<evidence type="ECO:0000256" key="2">
    <source>
        <dbReference type="SAM" id="Phobius"/>
    </source>
</evidence>
<protein>
    <submittedName>
        <fullName evidence="3">Spermidine synthase</fullName>
    </submittedName>
</protein>
<feature type="transmembrane region" description="Helical" evidence="2">
    <location>
        <begin position="147"/>
        <end position="167"/>
    </location>
</feature>
<proteinExistence type="predicted"/>
<feature type="transmembrane region" description="Helical" evidence="2">
    <location>
        <begin position="373"/>
        <end position="393"/>
    </location>
</feature>
<feature type="transmembrane region" description="Helical" evidence="2">
    <location>
        <begin position="405"/>
        <end position="423"/>
    </location>
</feature>
<feature type="transmembrane region" description="Helical" evidence="2">
    <location>
        <begin position="78"/>
        <end position="95"/>
    </location>
</feature>
<feature type="transmembrane region" description="Helical" evidence="2">
    <location>
        <begin position="255"/>
        <end position="273"/>
    </location>
</feature>
<name>A0A517MD55_9BACT</name>
<dbReference type="Proteomes" id="UP000320672">
    <property type="component" value="Chromosome"/>
</dbReference>
<dbReference type="SUPFAM" id="SSF53335">
    <property type="entry name" value="S-adenosyl-L-methionine-dependent methyltransferases"/>
    <property type="match status" value="1"/>
</dbReference>
<feature type="transmembrane region" description="Helical" evidence="2">
    <location>
        <begin position="107"/>
        <end position="126"/>
    </location>
</feature>
<feature type="transmembrane region" description="Helical" evidence="2">
    <location>
        <begin position="179"/>
        <end position="199"/>
    </location>
</feature>
<dbReference type="InterPro" id="IPR029063">
    <property type="entry name" value="SAM-dependent_MTases_sf"/>
</dbReference>
<feature type="transmembrane region" description="Helical" evidence="2">
    <location>
        <begin position="45"/>
        <end position="66"/>
    </location>
</feature>
<keyword evidence="4" id="KW-1185">Reference proteome</keyword>
<dbReference type="Gene3D" id="3.40.50.150">
    <property type="entry name" value="Vaccinia Virus protein VP39"/>
    <property type="match status" value="1"/>
</dbReference>
<sequence length="692" mass="75834">MNFLRQRLSILPFVAATLLGAFLVFQVQPVISKAVLPWFGGSPAVWTTCMLFFQVVLFAGYLYAHWLVTYVPRRYQGILHVGVLMAAVACLPIQPSDAWKPSGDASPVLYLLALLAVHVGLPYFILASTGPLVQAWWARRSSSQRVYRLYAFSNIGSLAALVSYPFLVEPRLSVDHQSTTWSLLFCTFALFQGGLAIWLGSQAPADSTSNAGDVPRTLASVAPSWRRIRLWILLPALASATLLSITNHVCQDVAVIPFLWVLPLSLYLLSFIICFDRPAWYRPRMIASSVLVITGLLFVLYRTPYWGWGVTEVVLQLALLMAVCMLCHGEVARLKPNPARLTQYYLCLSAGGAVGGLAVGLLCPLIFNGYFEHAICLGIAATVAMAVWIGYRASPTGTTFSLRRVKSLRFGLVCFAALVMWLSHDHGPADVKVAVRNFFGVLRVAHLGENVVMLHGRIMHGAQRLDGDMEPTTYYGRQSGIGCVLTALGRDDESLNVTGVGLGCGTLATYGRPGDQYEFVEINSEVIRLAQKYFGFIGDSKADVQLTQGDGRLVLENRADGQVDVLALDAFSSDSVPAHLLTLEAFQLYKSCLKPSGVLVVHVSNRYLDLPPVVHRLAIEQGWKSAGVYSKAGEDTDTIAAKWIVIAASDHAIWEAPELSDALIPTDAERKAGLLWTDRYHDLLSLVRFNAP</sequence>
<reference evidence="3 4" key="1">
    <citation type="submission" date="2019-02" db="EMBL/GenBank/DDBJ databases">
        <title>Deep-cultivation of Planctomycetes and their phenomic and genomic characterization uncovers novel biology.</title>
        <authorList>
            <person name="Wiegand S."/>
            <person name="Jogler M."/>
            <person name="Boedeker C."/>
            <person name="Pinto D."/>
            <person name="Vollmers J."/>
            <person name="Rivas-Marin E."/>
            <person name="Kohn T."/>
            <person name="Peeters S.H."/>
            <person name="Heuer A."/>
            <person name="Rast P."/>
            <person name="Oberbeckmann S."/>
            <person name="Bunk B."/>
            <person name="Jeske O."/>
            <person name="Meyerdierks A."/>
            <person name="Storesund J.E."/>
            <person name="Kallscheuer N."/>
            <person name="Luecker S."/>
            <person name="Lage O.M."/>
            <person name="Pohl T."/>
            <person name="Merkel B.J."/>
            <person name="Hornburger P."/>
            <person name="Mueller R.-W."/>
            <person name="Bruemmer F."/>
            <person name="Labrenz M."/>
            <person name="Spormann A.M."/>
            <person name="Op den Camp H."/>
            <person name="Overmann J."/>
            <person name="Amann R."/>
            <person name="Jetten M.S.M."/>
            <person name="Mascher T."/>
            <person name="Medema M.H."/>
            <person name="Devos D.P."/>
            <person name="Kaster A.-K."/>
            <person name="Ovreas L."/>
            <person name="Rohde M."/>
            <person name="Galperin M.Y."/>
            <person name="Jogler C."/>
        </authorList>
    </citation>
    <scope>NUCLEOTIDE SEQUENCE [LARGE SCALE GENOMIC DNA]</scope>
    <source>
        <strain evidence="3 4">FF011L</strain>
    </source>
</reference>
<keyword evidence="2" id="KW-0812">Transmembrane</keyword>
<dbReference type="OrthoDB" id="9761985at2"/>
<dbReference type="NCBIfam" id="NF037959">
    <property type="entry name" value="MFS_SpdSyn"/>
    <property type="match status" value="1"/>
</dbReference>
<evidence type="ECO:0000256" key="1">
    <source>
        <dbReference type="ARBA" id="ARBA00023115"/>
    </source>
</evidence>